<dbReference type="GO" id="GO:0004252">
    <property type="term" value="F:serine-type endopeptidase activity"/>
    <property type="evidence" value="ECO:0007669"/>
    <property type="project" value="InterPro"/>
</dbReference>
<dbReference type="SUPFAM" id="SSF51306">
    <property type="entry name" value="LexA/Signal peptidase"/>
    <property type="match status" value="1"/>
</dbReference>
<name>A0AAD2WUM5_STRAG</name>
<evidence type="ECO:0000313" key="5">
    <source>
        <dbReference type="EMBL" id="EPU37938.1"/>
    </source>
</evidence>
<dbReference type="Pfam" id="PF10502">
    <property type="entry name" value="Peptidase_S26"/>
    <property type="match status" value="1"/>
</dbReference>
<evidence type="ECO:0000256" key="2">
    <source>
        <dbReference type="ARBA" id="ARBA00009370"/>
    </source>
</evidence>
<reference evidence="5 6" key="1">
    <citation type="submission" date="2012-07" db="EMBL/GenBank/DDBJ databases">
        <authorList>
            <person name="Moroni P."/>
            <person name="Richards V.P."/>
            <person name="Durkin S.A.S."/>
            <person name="Kim M."/>
            <person name="Pavinski Bitar P.D."/>
            <person name="Stanhope M.J."/>
            <person name="Town C.D."/>
            <person name="Zadoks R.N."/>
            <person name="Venter J.C."/>
        </authorList>
    </citation>
    <scope>NUCLEOTIDE SEQUENCE [LARGE SCALE GENOMIC DNA]</scope>
    <source>
        <strain evidence="5 6">MRI Z1-216</strain>
    </source>
</reference>
<comment type="catalytic activity">
    <reaction evidence="3">
        <text>Cleavage of hydrophobic, N-terminal signal or leader sequences from secreted and periplasmic proteins.</text>
        <dbReference type="EC" id="3.4.21.89"/>
    </reaction>
</comment>
<dbReference type="GO" id="GO:0005886">
    <property type="term" value="C:plasma membrane"/>
    <property type="evidence" value="ECO:0007669"/>
    <property type="project" value="UniProtKB-SubCell"/>
</dbReference>
<dbReference type="PANTHER" id="PTHR43390">
    <property type="entry name" value="SIGNAL PEPTIDASE I"/>
    <property type="match status" value="1"/>
</dbReference>
<evidence type="ECO:0000256" key="3">
    <source>
        <dbReference type="RuleBase" id="RU362042"/>
    </source>
</evidence>
<keyword evidence="3" id="KW-0812">Transmembrane</keyword>
<feature type="transmembrane region" description="Helical" evidence="3">
    <location>
        <begin position="6"/>
        <end position="27"/>
    </location>
</feature>
<keyword evidence="3" id="KW-1133">Transmembrane helix</keyword>
<feature type="domain" description="Peptidase S26" evidence="4">
    <location>
        <begin position="10"/>
        <end position="173"/>
    </location>
</feature>
<dbReference type="GO" id="GO:0009003">
    <property type="term" value="F:signal peptidase activity"/>
    <property type="evidence" value="ECO:0007669"/>
    <property type="project" value="UniProtKB-EC"/>
</dbReference>
<accession>A0AAD2WUM5</accession>
<keyword evidence="3" id="KW-0645">Protease</keyword>
<dbReference type="EMBL" id="ALSF01000084">
    <property type="protein sequence ID" value="EPU37938.1"/>
    <property type="molecule type" value="Genomic_DNA"/>
</dbReference>
<sequence length="185" mass="21610">MVKRDFIRNIILALIAVLILILLRYFVFATFKVHKDATNSYFSNGDVVVVNRNRTPKYKDFIVYKVGKIFYISRVIGESNQKVRVMDDILYLNDVFKDEPYIEKMKNAYSEKKDGQMPFTSDFSVETLTRNKESRVPKGSYLVLNDNRQNKNDSRKFGLIKEKDIRGVITFKVYPLSEFGFTASE</sequence>
<proteinExistence type="inferred from homology"/>
<dbReference type="PANTHER" id="PTHR43390:SF1">
    <property type="entry name" value="CHLOROPLAST PROCESSING PEPTIDASE"/>
    <property type="match status" value="1"/>
</dbReference>
<dbReference type="NCBIfam" id="TIGR02227">
    <property type="entry name" value="sigpep_I_bact"/>
    <property type="match status" value="1"/>
</dbReference>
<keyword evidence="3" id="KW-0472">Membrane</keyword>
<dbReference type="Gene3D" id="2.10.109.10">
    <property type="entry name" value="Umud Fragment, subunit A"/>
    <property type="match status" value="1"/>
</dbReference>
<organism evidence="5 6">
    <name type="scientific">Streptococcus agalactiae MRI Z1-216</name>
    <dbReference type="NCBI Taxonomy" id="1154879"/>
    <lineage>
        <taxon>Bacteria</taxon>
        <taxon>Bacillati</taxon>
        <taxon>Bacillota</taxon>
        <taxon>Bacilli</taxon>
        <taxon>Lactobacillales</taxon>
        <taxon>Streptococcaceae</taxon>
        <taxon>Streptococcus</taxon>
    </lineage>
</organism>
<dbReference type="GO" id="GO:0006465">
    <property type="term" value="P:signal peptide processing"/>
    <property type="evidence" value="ECO:0007669"/>
    <property type="project" value="InterPro"/>
</dbReference>
<dbReference type="RefSeq" id="WP_000240774.1">
    <property type="nucleotide sequence ID" value="NZ_ALSF01000084.1"/>
</dbReference>
<dbReference type="InterPro" id="IPR036286">
    <property type="entry name" value="LexA/Signal_pep-like_sf"/>
</dbReference>
<comment type="similarity">
    <text evidence="2 3">Belongs to the peptidase S26 family.</text>
</comment>
<evidence type="ECO:0000256" key="1">
    <source>
        <dbReference type="ARBA" id="ARBA00004401"/>
    </source>
</evidence>
<dbReference type="InterPro" id="IPR019533">
    <property type="entry name" value="Peptidase_S26"/>
</dbReference>
<dbReference type="AlphaFoldDB" id="A0AAD2WUM5"/>
<protein>
    <recommendedName>
        <fullName evidence="3">Signal peptidase I</fullName>
        <ecNumber evidence="3">3.4.21.89</ecNumber>
    </recommendedName>
</protein>
<dbReference type="InterPro" id="IPR000223">
    <property type="entry name" value="Pept_S26A_signal_pept_1"/>
</dbReference>
<dbReference type="EC" id="3.4.21.89" evidence="3"/>
<dbReference type="Proteomes" id="UP000015176">
    <property type="component" value="Unassembled WGS sequence"/>
</dbReference>
<keyword evidence="3" id="KW-0378">Hydrolase</keyword>
<dbReference type="PRINTS" id="PR00727">
    <property type="entry name" value="LEADERPTASE"/>
</dbReference>
<gene>
    <name evidence="5" type="ORF">SAG0164_00285</name>
</gene>
<evidence type="ECO:0000259" key="4">
    <source>
        <dbReference type="Pfam" id="PF10502"/>
    </source>
</evidence>
<comment type="subcellular location">
    <subcellularLocation>
        <location evidence="1">Cell membrane</location>
        <topology evidence="1">Single-pass type II membrane protein</topology>
    </subcellularLocation>
    <subcellularLocation>
        <location evidence="3">Membrane</location>
        <topology evidence="3">Single-pass type II membrane protein</topology>
    </subcellularLocation>
</comment>
<comment type="caution">
    <text evidence="5">The sequence shown here is derived from an EMBL/GenBank/DDBJ whole genome shotgun (WGS) entry which is preliminary data.</text>
</comment>
<evidence type="ECO:0000313" key="6">
    <source>
        <dbReference type="Proteomes" id="UP000015176"/>
    </source>
</evidence>